<dbReference type="AlphaFoldDB" id="A0A7H1E0E7"/>
<accession>A0A7H1E0E7</accession>
<dbReference type="Pfam" id="PF20274">
    <property type="entry name" value="cREC_REC"/>
    <property type="match status" value="1"/>
</dbReference>
<dbReference type="InterPro" id="IPR046909">
    <property type="entry name" value="cREC_REC"/>
</dbReference>
<sequence>MQSKRLYLDDLRPTPEGFERVYDFKEFVNYISQNGLPDFISFDHDLGEGKTGLDCAKFLVEYCLDNQIHKINFQVHSQNPVGKENIEFLLKNFNKNH</sequence>
<evidence type="ECO:0000313" key="2">
    <source>
        <dbReference type="EMBL" id="QNS42705.1"/>
    </source>
</evidence>
<organism evidence="2 3">
    <name type="scientific">Chryseobacterium manosquense</name>
    <dbReference type="NCBI Taxonomy" id="2754694"/>
    <lineage>
        <taxon>Bacteria</taxon>
        <taxon>Pseudomonadati</taxon>
        <taxon>Bacteroidota</taxon>
        <taxon>Flavobacteriia</taxon>
        <taxon>Flavobacteriales</taxon>
        <taxon>Weeksellaceae</taxon>
        <taxon>Chryseobacterium group</taxon>
        <taxon>Chryseobacterium</taxon>
    </lineage>
</organism>
<reference evidence="2 3" key="1">
    <citation type="submission" date="2020-07" db="EMBL/GenBank/DDBJ databases">
        <title>Complete genome and description of Chryseobacterium manosquense strain Marseille-Q2069 sp. nov.</title>
        <authorList>
            <person name="Boxberger M."/>
        </authorList>
    </citation>
    <scope>NUCLEOTIDE SEQUENCE [LARGE SCALE GENOMIC DNA]</scope>
    <source>
        <strain evidence="2 3">Marseille-Q2069</strain>
    </source>
</reference>
<feature type="domain" description="Cyclic-phosphate processing Receiver" evidence="1">
    <location>
        <begin position="5"/>
        <end position="91"/>
    </location>
</feature>
<dbReference type="KEGG" id="cmaq:H0S70_05810"/>
<evidence type="ECO:0000259" key="1">
    <source>
        <dbReference type="Pfam" id="PF20274"/>
    </source>
</evidence>
<evidence type="ECO:0000313" key="3">
    <source>
        <dbReference type="Proteomes" id="UP000516438"/>
    </source>
</evidence>
<name>A0A7H1E0E7_9FLAO</name>
<keyword evidence="3" id="KW-1185">Reference proteome</keyword>
<proteinExistence type="predicted"/>
<protein>
    <recommendedName>
        <fullName evidence="1">Cyclic-phosphate processing Receiver domain-containing protein</fullName>
    </recommendedName>
</protein>
<dbReference type="EMBL" id="CP060203">
    <property type="protein sequence ID" value="QNS42705.1"/>
    <property type="molecule type" value="Genomic_DNA"/>
</dbReference>
<gene>
    <name evidence="2" type="ORF">H0S70_05810</name>
</gene>
<dbReference type="Proteomes" id="UP000516438">
    <property type="component" value="Chromosome"/>
</dbReference>
<dbReference type="RefSeq" id="WP_188322194.1">
    <property type="nucleotide sequence ID" value="NZ_CP060203.1"/>
</dbReference>